<dbReference type="AlphaFoldDB" id="A0A263D405"/>
<organism evidence="2 3">
    <name type="scientific">Amycolatopsis antarctica</name>
    <dbReference type="NCBI Taxonomy" id="1854586"/>
    <lineage>
        <taxon>Bacteria</taxon>
        <taxon>Bacillati</taxon>
        <taxon>Actinomycetota</taxon>
        <taxon>Actinomycetes</taxon>
        <taxon>Pseudonocardiales</taxon>
        <taxon>Pseudonocardiaceae</taxon>
        <taxon>Amycolatopsis</taxon>
    </lineage>
</organism>
<keyword evidence="1" id="KW-0472">Membrane</keyword>
<feature type="transmembrane region" description="Helical" evidence="1">
    <location>
        <begin position="18"/>
        <end position="38"/>
    </location>
</feature>
<dbReference type="EMBL" id="NKYE01000005">
    <property type="protein sequence ID" value="OZM73193.1"/>
    <property type="molecule type" value="Genomic_DNA"/>
</dbReference>
<keyword evidence="1" id="KW-0812">Transmembrane</keyword>
<comment type="caution">
    <text evidence="2">The sequence shown here is derived from an EMBL/GenBank/DDBJ whole genome shotgun (WGS) entry which is preliminary data.</text>
</comment>
<evidence type="ECO:0000256" key="1">
    <source>
        <dbReference type="SAM" id="Phobius"/>
    </source>
</evidence>
<dbReference type="Proteomes" id="UP000242444">
    <property type="component" value="Unassembled WGS sequence"/>
</dbReference>
<dbReference type="InParanoid" id="A0A263D405"/>
<sequence>MVQPVQVDVLSPDRRKPVVAAVTGFAVGALVLGLLWGLSAVTPGAATDARAACAALERVGTLPDSSGNTLARAASLTPGTLERLAAARALAAAAAETGDSYDKLAQHIDGVNSMVVSLNFGDIGGRWHLREANRLCGQV</sequence>
<evidence type="ECO:0000313" key="2">
    <source>
        <dbReference type="EMBL" id="OZM73193.1"/>
    </source>
</evidence>
<evidence type="ECO:0000313" key="3">
    <source>
        <dbReference type="Proteomes" id="UP000242444"/>
    </source>
</evidence>
<dbReference type="OrthoDB" id="3630158at2"/>
<dbReference type="RefSeq" id="WP_094862406.1">
    <property type="nucleotide sequence ID" value="NZ_NKYE01000005.1"/>
</dbReference>
<name>A0A263D405_9PSEU</name>
<keyword evidence="1" id="KW-1133">Transmembrane helix</keyword>
<gene>
    <name evidence="2" type="ORF">CFN78_09970</name>
</gene>
<proteinExistence type="predicted"/>
<keyword evidence="3" id="KW-1185">Reference proteome</keyword>
<accession>A0A263D405</accession>
<protein>
    <submittedName>
        <fullName evidence="2">Uncharacterized protein</fullName>
    </submittedName>
</protein>
<reference evidence="2 3" key="1">
    <citation type="submission" date="2017-07" db="EMBL/GenBank/DDBJ databases">
        <title>Amycolatopsis antarcticus sp. nov., isolated from the surface of an Antarcticus brown macroalga.</title>
        <authorList>
            <person name="Wang J."/>
            <person name="Leiva S."/>
            <person name="Huang J."/>
            <person name="Huang Y."/>
        </authorList>
    </citation>
    <scope>NUCLEOTIDE SEQUENCE [LARGE SCALE GENOMIC DNA]</scope>
    <source>
        <strain evidence="2 3">AU-G6</strain>
    </source>
</reference>